<sequence length="268" mass="28673">MDVSFSGVGYTYPSGVEAVKGITLDVPSGQRFAIVGQNGAGKTTLVRHLNGIFQPTVGTVHVGDWATTGHTIAELSARVGYVFQNPDEQLFARKVIDDVAFGPKNLGFDDERAAALVAAALEQTGLSAEAESHPHHLSLSERKRVALAAVLAMDTPVVVLDEPTTGQDEHGVRMIASIVASLQEQGRTVIAITHDMDFCAENFDRVVAMAHGEVLADGTPTEVFAKDDVLTEARVEAPQLARLADALHWDRRPLTVDAFVEQLPRSGA</sequence>
<dbReference type="InterPro" id="IPR027417">
    <property type="entry name" value="P-loop_NTPase"/>
</dbReference>
<name>A0A4R8VCE3_9MICO</name>
<dbReference type="CDD" id="cd03225">
    <property type="entry name" value="ABC_cobalt_CbiO_domain1"/>
    <property type="match status" value="1"/>
</dbReference>
<dbReference type="PANTHER" id="PTHR43553">
    <property type="entry name" value="HEAVY METAL TRANSPORTER"/>
    <property type="match status" value="1"/>
</dbReference>
<dbReference type="FunFam" id="3.40.50.300:FF:000224">
    <property type="entry name" value="Energy-coupling factor transporter ATP-binding protein EcfA"/>
    <property type="match status" value="1"/>
</dbReference>
<dbReference type="SUPFAM" id="SSF52540">
    <property type="entry name" value="P-loop containing nucleoside triphosphate hydrolases"/>
    <property type="match status" value="1"/>
</dbReference>
<keyword evidence="5" id="KW-0547">Nucleotide-binding</keyword>
<dbReference type="AlphaFoldDB" id="A0A4R8VCE3"/>
<dbReference type="GO" id="GO:0016887">
    <property type="term" value="F:ATP hydrolysis activity"/>
    <property type="evidence" value="ECO:0007669"/>
    <property type="project" value="InterPro"/>
</dbReference>
<evidence type="ECO:0000256" key="8">
    <source>
        <dbReference type="ARBA" id="ARBA00023136"/>
    </source>
</evidence>
<dbReference type="InterPro" id="IPR003439">
    <property type="entry name" value="ABC_transporter-like_ATP-bd"/>
</dbReference>
<dbReference type="Gene3D" id="3.40.50.300">
    <property type="entry name" value="P-loop containing nucleotide triphosphate hydrolases"/>
    <property type="match status" value="1"/>
</dbReference>
<evidence type="ECO:0000313" key="9">
    <source>
        <dbReference type="EMBL" id="TFB79497.1"/>
    </source>
</evidence>
<dbReference type="InterPro" id="IPR003593">
    <property type="entry name" value="AAA+_ATPase"/>
</dbReference>
<comment type="caution">
    <text evidence="9">The sequence shown here is derived from an EMBL/GenBank/DDBJ whole genome shotgun (WGS) entry which is preliminary data.</text>
</comment>
<dbReference type="OrthoDB" id="9806471at2"/>
<keyword evidence="10" id="KW-1185">Reference proteome</keyword>
<keyword evidence="3" id="KW-0813">Transport</keyword>
<evidence type="ECO:0000256" key="5">
    <source>
        <dbReference type="ARBA" id="ARBA00022741"/>
    </source>
</evidence>
<accession>A0A4R8VCE3</accession>
<keyword evidence="7" id="KW-1278">Translocase</keyword>
<dbReference type="SMART" id="SM00382">
    <property type="entry name" value="AAA"/>
    <property type="match status" value="1"/>
</dbReference>
<dbReference type="InterPro" id="IPR050095">
    <property type="entry name" value="ECF_ABC_transporter_ATP-bd"/>
</dbReference>
<comment type="similarity">
    <text evidence="2">Belongs to the ABC transporter superfamily.</text>
</comment>
<keyword evidence="4" id="KW-1003">Cell membrane</keyword>
<dbReference type="InterPro" id="IPR015856">
    <property type="entry name" value="ABC_transpr_CbiO/EcfA_su"/>
</dbReference>
<evidence type="ECO:0000256" key="6">
    <source>
        <dbReference type="ARBA" id="ARBA00022840"/>
    </source>
</evidence>
<protein>
    <submittedName>
        <fullName evidence="9">ABC transporter ATP-binding protein</fullName>
    </submittedName>
</protein>
<evidence type="ECO:0000256" key="1">
    <source>
        <dbReference type="ARBA" id="ARBA00004236"/>
    </source>
</evidence>
<dbReference type="GO" id="GO:0005524">
    <property type="term" value="F:ATP binding"/>
    <property type="evidence" value="ECO:0007669"/>
    <property type="project" value="UniProtKB-KW"/>
</dbReference>
<comment type="subcellular location">
    <subcellularLocation>
        <location evidence="1">Cell membrane</location>
    </subcellularLocation>
</comment>
<dbReference type="PANTHER" id="PTHR43553:SF24">
    <property type="entry name" value="ENERGY-COUPLING FACTOR TRANSPORTER ATP-BINDING PROTEIN ECFA1"/>
    <property type="match status" value="1"/>
</dbReference>
<dbReference type="Pfam" id="PF00005">
    <property type="entry name" value="ABC_tran"/>
    <property type="match status" value="1"/>
</dbReference>
<dbReference type="RefSeq" id="WP_104095369.1">
    <property type="nucleotide sequence ID" value="NZ_JACHBP010000001.1"/>
</dbReference>
<proteinExistence type="inferred from homology"/>
<dbReference type="Proteomes" id="UP000298488">
    <property type="component" value="Unassembled WGS sequence"/>
</dbReference>
<reference evidence="9 10" key="1">
    <citation type="submission" date="2019-03" db="EMBL/GenBank/DDBJ databases">
        <title>Genomics of glacier-inhabiting Cryobacterium strains.</title>
        <authorList>
            <person name="Liu Q."/>
            <person name="Xin Y.-H."/>
        </authorList>
    </citation>
    <scope>NUCLEOTIDE SEQUENCE [LARGE SCALE GENOMIC DNA]</scope>
    <source>
        <strain evidence="9 10">CGMCC 1.10440</strain>
    </source>
</reference>
<evidence type="ECO:0000256" key="4">
    <source>
        <dbReference type="ARBA" id="ARBA00022475"/>
    </source>
</evidence>
<evidence type="ECO:0000256" key="7">
    <source>
        <dbReference type="ARBA" id="ARBA00022967"/>
    </source>
</evidence>
<organism evidence="9 10">
    <name type="scientific">Terrimesophilobacter mesophilus</name>
    <dbReference type="NCBI Taxonomy" id="433647"/>
    <lineage>
        <taxon>Bacteria</taxon>
        <taxon>Bacillati</taxon>
        <taxon>Actinomycetota</taxon>
        <taxon>Actinomycetes</taxon>
        <taxon>Micrococcales</taxon>
        <taxon>Microbacteriaceae</taxon>
        <taxon>Terrimesophilobacter</taxon>
    </lineage>
</organism>
<evidence type="ECO:0000313" key="10">
    <source>
        <dbReference type="Proteomes" id="UP000298488"/>
    </source>
</evidence>
<evidence type="ECO:0000256" key="2">
    <source>
        <dbReference type="ARBA" id="ARBA00005417"/>
    </source>
</evidence>
<dbReference type="GO" id="GO:0042626">
    <property type="term" value="F:ATPase-coupled transmembrane transporter activity"/>
    <property type="evidence" value="ECO:0007669"/>
    <property type="project" value="TreeGrafter"/>
</dbReference>
<keyword evidence="8" id="KW-0472">Membrane</keyword>
<dbReference type="EMBL" id="SOFI01000003">
    <property type="protein sequence ID" value="TFB79497.1"/>
    <property type="molecule type" value="Genomic_DNA"/>
</dbReference>
<evidence type="ECO:0000256" key="3">
    <source>
        <dbReference type="ARBA" id="ARBA00022448"/>
    </source>
</evidence>
<gene>
    <name evidence="9" type="ORF">E3N84_05175</name>
</gene>
<dbReference type="PROSITE" id="PS50893">
    <property type="entry name" value="ABC_TRANSPORTER_2"/>
    <property type="match status" value="1"/>
</dbReference>
<dbReference type="GO" id="GO:0043190">
    <property type="term" value="C:ATP-binding cassette (ABC) transporter complex"/>
    <property type="evidence" value="ECO:0007669"/>
    <property type="project" value="TreeGrafter"/>
</dbReference>
<keyword evidence="6 9" id="KW-0067">ATP-binding</keyword>